<comment type="subcellular location">
    <subcellularLocation>
        <location evidence="1">Nucleus</location>
    </subcellularLocation>
</comment>
<dbReference type="InterPro" id="IPR004210">
    <property type="entry name" value="BESS_motif"/>
</dbReference>
<protein>
    <recommendedName>
        <fullName evidence="3">BESS domain-containing protein</fullName>
    </recommendedName>
</protein>
<comment type="caution">
    <text evidence="4">The sequence shown here is derived from an EMBL/GenBank/DDBJ whole genome shotgun (WGS) entry which is preliminary data.</text>
</comment>
<evidence type="ECO:0000313" key="4">
    <source>
        <dbReference type="EMBL" id="RZF39350.1"/>
    </source>
</evidence>
<dbReference type="InParanoid" id="A0A482X1V0"/>
<evidence type="ECO:0000313" key="5">
    <source>
        <dbReference type="Proteomes" id="UP000291343"/>
    </source>
</evidence>
<keyword evidence="5" id="KW-1185">Reference proteome</keyword>
<evidence type="ECO:0000256" key="1">
    <source>
        <dbReference type="PROSITE-ProRule" id="PRU00371"/>
    </source>
</evidence>
<dbReference type="EMBL" id="QKKF02019844">
    <property type="protein sequence ID" value="RZF39350.1"/>
    <property type="molecule type" value="Genomic_DNA"/>
</dbReference>
<accession>A0A482X1V0</accession>
<dbReference type="PROSITE" id="PS51031">
    <property type="entry name" value="BESS"/>
    <property type="match status" value="1"/>
</dbReference>
<name>A0A482X1V0_LAOST</name>
<reference evidence="4 5" key="1">
    <citation type="journal article" date="2017" name="Gigascience">
        <title>Genome sequence of the small brown planthopper, Laodelphax striatellus.</title>
        <authorList>
            <person name="Zhu J."/>
            <person name="Jiang F."/>
            <person name="Wang X."/>
            <person name="Yang P."/>
            <person name="Bao Y."/>
            <person name="Zhao W."/>
            <person name="Wang W."/>
            <person name="Lu H."/>
            <person name="Wang Q."/>
            <person name="Cui N."/>
            <person name="Li J."/>
            <person name="Chen X."/>
            <person name="Luo L."/>
            <person name="Yu J."/>
            <person name="Kang L."/>
            <person name="Cui F."/>
        </authorList>
    </citation>
    <scope>NUCLEOTIDE SEQUENCE [LARGE SCALE GENOMIC DNA]</scope>
    <source>
        <strain evidence="4">Lst14</strain>
    </source>
</reference>
<evidence type="ECO:0000259" key="3">
    <source>
        <dbReference type="PROSITE" id="PS51031"/>
    </source>
</evidence>
<dbReference type="Proteomes" id="UP000291343">
    <property type="component" value="Unassembled WGS sequence"/>
</dbReference>
<organism evidence="4 5">
    <name type="scientific">Laodelphax striatellus</name>
    <name type="common">Small brown planthopper</name>
    <name type="synonym">Delphax striatella</name>
    <dbReference type="NCBI Taxonomy" id="195883"/>
    <lineage>
        <taxon>Eukaryota</taxon>
        <taxon>Metazoa</taxon>
        <taxon>Ecdysozoa</taxon>
        <taxon>Arthropoda</taxon>
        <taxon>Hexapoda</taxon>
        <taxon>Insecta</taxon>
        <taxon>Pterygota</taxon>
        <taxon>Neoptera</taxon>
        <taxon>Paraneoptera</taxon>
        <taxon>Hemiptera</taxon>
        <taxon>Auchenorrhyncha</taxon>
        <taxon>Fulgoroidea</taxon>
        <taxon>Delphacidae</taxon>
        <taxon>Criomorphinae</taxon>
        <taxon>Laodelphax</taxon>
    </lineage>
</organism>
<keyword evidence="1" id="KW-0539">Nucleus</keyword>
<feature type="domain" description="BESS" evidence="3">
    <location>
        <begin position="57"/>
        <end position="96"/>
    </location>
</feature>
<dbReference type="GO" id="GO:0005634">
    <property type="term" value="C:nucleus"/>
    <property type="evidence" value="ECO:0007669"/>
    <property type="project" value="UniProtKB-SubCell"/>
</dbReference>
<dbReference type="OrthoDB" id="6622077at2759"/>
<feature type="compositionally biased region" description="Polar residues" evidence="2">
    <location>
        <begin position="10"/>
        <end position="23"/>
    </location>
</feature>
<evidence type="ECO:0000256" key="2">
    <source>
        <dbReference type="SAM" id="MobiDB-lite"/>
    </source>
</evidence>
<dbReference type="GO" id="GO:0003677">
    <property type="term" value="F:DNA binding"/>
    <property type="evidence" value="ECO:0007669"/>
    <property type="project" value="InterPro"/>
</dbReference>
<proteinExistence type="predicted"/>
<dbReference type="AlphaFoldDB" id="A0A482X1V0"/>
<feature type="region of interest" description="Disordered" evidence="2">
    <location>
        <begin position="1"/>
        <end position="35"/>
    </location>
</feature>
<gene>
    <name evidence="4" type="ORF">LSTR_LSTR000871</name>
</gene>
<sequence>MTLDKESDGVTAQETAETSLNRSRNVRRKLADADDKSKEELAYAFLVVAAKELTTNKDTNALFGQLVAAQLRKLTPRNQAIARNRIQNILFKLEMEQMDAGSK</sequence>